<evidence type="ECO:0000256" key="2">
    <source>
        <dbReference type="ARBA" id="ARBA00007886"/>
    </source>
</evidence>
<evidence type="ECO:0000256" key="6">
    <source>
        <dbReference type="ARBA" id="ARBA00023139"/>
    </source>
</evidence>
<sequence length="414" mass="45702">MNKRLLPYGTVALAASLLLTGCWDQVQIEERGFVVGVAVDAPRNKLAHQQAHKEAPNKPDGQSRFLVTTQLVIPGGMIAAGQSNGGGGGGQNTANEAFLNITSEGDSLFEVSRELATRTSRTPFYQHLKVIVISDEIARSKYGFANAIDFSLRDPDSRRSTKVFISKGEAKKVIEVKPKTEKLPALYIDSIGDNISKNARMLPVVRLGDVHEQLLKDFSFALPRITAEKSEVKMAGAAIINPDNHLIGFLGEEETEGLNFLTGEIRGGILKARVGSDLVVLNIQGAKRSIKADVRDRQHIKFTINIQCEGAVVESFYPMDLLNGKSISKLQSAFAKEIVRMSNDTITKVHKDMPADVLRLGRHLKQYHHSLWKQISHDWEKGQKLYEKCEIAVNAEVFIRNVGGINKTEHSLGR</sequence>
<dbReference type="PANTHER" id="PTHR35789">
    <property type="entry name" value="SPORE GERMINATION PROTEIN B3"/>
    <property type="match status" value="1"/>
</dbReference>
<name>A0ABY9T2Q5_BREBE</name>
<keyword evidence="11" id="KW-1185">Reference proteome</keyword>
<feature type="domain" description="Spore germination GerAC-like C-terminal" evidence="8">
    <location>
        <begin position="236"/>
        <end position="403"/>
    </location>
</feature>
<feature type="domain" description="Spore germination protein N-terminal" evidence="9">
    <location>
        <begin position="24"/>
        <end position="226"/>
    </location>
</feature>
<comment type="subcellular location">
    <subcellularLocation>
        <location evidence="1">Membrane</location>
        <topology evidence="1">Lipid-anchor</topology>
    </subcellularLocation>
</comment>
<gene>
    <name evidence="10" type="ORF">RGB73_22830</name>
</gene>
<protein>
    <submittedName>
        <fullName evidence="10">Ger(X)C family spore germination protein</fullName>
    </submittedName>
</protein>
<dbReference type="EMBL" id="CP134050">
    <property type="protein sequence ID" value="WNC13506.1"/>
    <property type="molecule type" value="Genomic_DNA"/>
</dbReference>
<evidence type="ECO:0000256" key="3">
    <source>
        <dbReference type="ARBA" id="ARBA00022544"/>
    </source>
</evidence>
<dbReference type="InterPro" id="IPR038501">
    <property type="entry name" value="Spore_GerAC_C_sf"/>
</dbReference>
<proteinExistence type="inferred from homology"/>
<dbReference type="Pfam" id="PF05504">
    <property type="entry name" value="Spore_GerAC"/>
    <property type="match status" value="1"/>
</dbReference>
<evidence type="ECO:0000256" key="7">
    <source>
        <dbReference type="ARBA" id="ARBA00023288"/>
    </source>
</evidence>
<keyword evidence="4" id="KW-0732">Signal</keyword>
<reference evidence="10 11" key="1">
    <citation type="submission" date="2023-09" db="EMBL/GenBank/DDBJ databases">
        <title>Complete Genome and Methylome dissection of Bacillus brevis NEB573 original source of BbsI restriction endonuclease.</title>
        <authorList>
            <person name="Fomenkov A."/>
            <person name="Roberts R.D."/>
        </authorList>
    </citation>
    <scope>NUCLEOTIDE SEQUENCE [LARGE SCALE GENOMIC DNA]</scope>
    <source>
        <strain evidence="10 11">NEB573</strain>
    </source>
</reference>
<accession>A0ABY9T2Q5</accession>
<keyword evidence="7" id="KW-0449">Lipoprotein</keyword>
<dbReference type="NCBIfam" id="TIGR02887">
    <property type="entry name" value="spore_ger_x_C"/>
    <property type="match status" value="1"/>
</dbReference>
<dbReference type="Gene3D" id="3.30.300.210">
    <property type="entry name" value="Nutrient germinant receptor protein C, domain 3"/>
    <property type="match status" value="1"/>
</dbReference>
<dbReference type="InterPro" id="IPR046953">
    <property type="entry name" value="Spore_GerAC-like_C"/>
</dbReference>
<organism evidence="10 11">
    <name type="scientific">Brevibacillus brevis</name>
    <name type="common">Bacillus brevis</name>
    <dbReference type="NCBI Taxonomy" id="1393"/>
    <lineage>
        <taxon>Bacteria</taxon>
        <taxon>Bacillati</taxon>
        <taxon>Bacillota</taxon>
        <taxon>Bacilli</taxon>
        <taxon>Bacillales</taxon>
        <taxon>Paenibacillaceae</taxon>
        <taxon>Brevibacillus</taxon>
    </lineage>
</organism>
<dbReference type="InterPro" id="IPR008844">
    <property type="entry name" value="Spore_GerAC-like"/>
</dbReference>
<evidence type="ECO:0000313" key="11">
    <source>
        <dbReference type="Proteomes" id="UP001256827"/>
    </source>
</evidence>
<dbReference type="RefSeq" id="WP_310765015.1">
    <property type="nucleotide sequence ID" value="NZ_CP134050.1"/>
</dbReference>
<keyword evidence="6" id="KW-0564">Palmitate</keyword>
<keyword evidence="5" id="KW-0472">Membrane</keyword>
<dbReference type="PANTHER" id="PTHR35789:SF1">
    <property type="entry name" value="SPORE GERMINATION PROTEIN B3"/>
    <property type="match status" value="1"/>
</dbReference>
<evidence type="ECO:0000256" key="1">
    <source>
        <dbReference type="ARBA" id="ARBA00004635"/>
    </source>
</evidence>
<evidence type="ECO:0000313" key="10">
    <source>
        <dbReference type="EMBL" id="WNC13506.1"/>
    </source>
</evidence>
<dbReference type="Proteomes" id="UP001256827">
    <property type="component" value="Chromosome"/>
</dbReference>
<dbReference type="InterPro" id="IPR057336">
    <property type="entry name" value="GerAC_N"/>
</dbReference>
<dbReference type="PROSITE" id="PS51257">
    <property type="entry name" value="PROKAR_LIPOPROTEIN"/>
    <property type="match status" value="1"/>
</dbReference>
<evidence type="ECO:0000256" key="4">
    <source>
        <dbReference type="ARBA" id="ARBA00022729"/>
    </source>
</evidence>
<keyword evidence="3" id="KW-0309">Germination</keyword>
<dbReference type="Pfam" id="PF25198">
    <property type="entry name" value="Spore_GerAC_N"/>
    <property type="match status" value="1"/>
</dbReference>
<evidence type="ECO:0000259" key="8">
    <source>
        <dbReference type="Pfam" id="PF05504"/>
    </source>
</evidence>
<evidence type="ECO:0000256" key="5">
    <source>
        <dbReference type="ARBA" id="ARBA00023136"/>
    </source>
</evidence>
<comment type="similarity">
    <text evidence="2">Belongs to the GerABKC lipoprotein family.</text>
</comment>
<evidence type="ECO:0000259" key="9">
    <source>
        <dbReference type="Pfam" id="PF25198"/>
    </source>
</evidence>